<keyword evidence="3" id="KW-0732">Signal</keyword>
<dbReference type="OrthoDB" id="1936430at2759"/>
<feature type="compositionally biased region" description="Basic and acidic residues" evidence="1">
    <location>
        <begin position="205"/>
        <end position="251"/>
    </location>
</feature>
<feature type="region of interest" description="Disordered" evidence="1">
    <location>
        <begin position="391"/>
        <end position="436"/>
    </location>
</feature>
<evidence type="ECO:0000256" key="3">
    <source>
        <dbReference type="SAM" id="SignalP"/>
    </source>
</evidence>
<feature type="compositionally biased region" description="Low complexity" evidence="1">
    <location>
        <begin position="35"/>
        <end position="59"/>
    </location>
</feature>
<accession>A0A2P5B8X2</accession>
<protein>
    <recommendedName>
        <fullName evidence="6">Transmembrane protein</fullName>
    </recommendedName>
</protein>
<feature type="signal peptide" evidence="3">
    <location>
        <begin position="1"/>
        <end position="23"/>
    </location>
</feature>
<keyword evidence="2" id="KW-0812">Transmembrane</keyword>
<keyword evidence="5" id="KW-1185">Reference proteome</keyword>
<dbReference type="STRING" id="3476.A0A2P5B8X2"/>
<feature type="compositionally biased region" description="Basic and acidic residues" evidence="1">
    <location>
        <begin position="116"/>
        <end position="140"/>
    </location>
</feature>
<evidence type="ECO:0000313" key="5">
    <source>
        <dbReference type="Proteomes" id="UP000237105"/>
    </source>
</evidence>
<feature type="region of interest" description="Disordered" evidence="1">
    <location>
        <begin position="30"/>
        <end position="252"/>
    </location>
</feature>
<evidence type="ECO:0008006" key="6">
    <source>
        <dbReference type="Google" id="ProtNLM"/>
    </source>
</evidence>
<organism evidence="4 5">
    <name type="scientific">Parasponia andersonii</name>
    <name type="common">Sponia andersonii</name>
    <dbReference type="NCBI Taxonomy" id="3476"/>
    <lineage>
        <taxon>Eukaryota</taxon>
        <taxon>Viridiplantae</taxon>
        <taxon>Streptophyta</taxon>
        <taxon>Embryophyta</taxon>
        <taxon>Tracheophyta</taxon>
        <taxon>Spermatophyta</taxon>
        <taxon>Magnoliopsida</taxon>
        <taxon>eudicotyledons</taxon>
        <taxon>Gunneridae</taxon>
        <taxon>Pentapetalae</taxon>
        <taxon>rosids</taxon>
        <taxon>fabids</taxon>
        <taxon>Rosales</taxon>
        <taxon>Cannabaceae</taxon>
        <taxon>Parasponia</taxon>
    </lineage>
</organism>
<name>A0A2P5B8X2_PARAD</name>
<dbReference type="AlphaFoldDB" id="A0A2P5B8X2"/>
<dbReference type="EMBL" id="JXTB01000335">
    <property type="protein sequence ID" value="PON45227.1"/>
    <property type="molecule type" value="Genomic_DNA"/>
</dbReference>
<comment type="caution">
    <text evidence="4">The sequence shown here is derived from an EMBL/GenBank/DDBJ whole genome shotgun (WGS) entry which is preliminary data.</text>
</comment>
<reference evidence="5" key="1">
    <citation type="submission" date="2016-06" db="EMBL/GenBank/DDBJ databases">
        <title>Parallel loss of symbiosis genes in relatives of nitrogen-fixing non-legume Parasponia.</title>
        <authorList>
            <person name="Van Velzen R."/>
            <person name="Holmer R."/>
            <person name="Bu F."/>
            <person name="Rutten L."/>
            <person name="Van Zeijl A."/>
            <person name="Liu W."/>
            <person name="Santuari L."/>
            <person name="Cao Q."/>
            <person name="Sharma T."/>
            <person name="Shen D."/>
            <person name="Roswanjaya Y."/>
            <person name="Wardhani T."/>
            <person name="Kalhor M.S."/>
            <person name="Jansen J."/>
            <person name="Van den Hoogen J."/>
            <person name="Gungor B."/>
            <person name="Hartog M."/>
            <person name="Hontelez J."/>
            <person name="Verver J."/>
            <person name="Yang W.-C."/>
            <person name="Schijlen E."/>
            <person name="Repin R."/>
            <person name="Schilthuizen M."/>
            <person name="Schranz E."/>
            <person name="Heidstra R."/>
            <person name="Miyata K."/>
            <person name="Fedorova E."/>
            <person name="Kohlen W."/>
            <person name="Bisseling T."/>
            <person name="Smit S."/>
            <person name="Geurts R."/>
        </authorList>
    </citation>
    <scope>NUCLEOTIDE SEQUENCE [LARGE SCALE GENOMIC DNA]</scope>
    <source>
        <strain evidence="5">cv. WU1-14</strain>
    </source>
</reference>
<feature type="compositionally biased region" description="Acidic residues" evidence="1">
    <location>
        <begin position="393"/>
        <end position="407"/>
    </location>
</feature>
<dbReference type="PANTHER" id="PTHR34200:SF8">
    <property type="entry name" value="TRANSMEMBRANE PROTEIN"/>
    <property type="match status" value="1"/>
</dbReference>
<evidence type="ECO:0000256" key="2">
    <source>
        <dbReference type="SAM" id="Phobius"/>
    </source>
</evidence>
<feature type="chain" id="PRO_5015103503" description="Transmembrane protein" evidence="3">
    <location>
        <begin position="24"/>
        <end position="436"/>
    </location>
</feature>
<dbReference type="Proteomes" id="UP000237105">
    <property type="component" value="Unassembled WGS sequence"/>
</dbReference>
<evidence type="ECO:0000313" key="4">
    <source>
        <dbReference type="EMBL" id="PON45227.1"/>
    </source>
</evidence>
<feature type="transmembrane region" description="Helical" evidence="2">
    <location>
        <begin position="338"/>
        <end position="356"/>
    </location>
</feature>
<keyword evidence="2" id="KW-0472">Membrane</keyword>
<evidence type="ECO:0000256" key="1">
    <source>
        <dbReference type="SAM" id="MobiDB-lite"/>
    </source>
</evidence>
<feature type="compositionally biased region" description="Basic and acidic residues" evidence="1">
    <location>
        <begin position="153"/>
        <end position="169"/>
    </location>
</feature>
<sequence>MEKKLALLLGVLLLLYVAQFVGADLQVKANDTTDTDPITSSDSENRGNSNSESIDSNSNLDHNEGKKLKKVKKDKDQVGGAKGDGKNGSGKPKSNGQKKLRNVENLQEGNEGTADENGKKQDDRVGPKEEPENAGNKEDNSEGGVDNRVVKSKSSEEAADKSHDVEKGKGLFSGDGEDSKVDEIVGPKVMPQNEGNNDQTGGSKGDVENGKIESNLNREKELEGDGENRKGGSSDGKNEKQGSRVEPEKVPKKMGNGVDECYFSIKCNDKENKLIACLRVPGNAFKMVEVSIGNGGTDSVIILTAGNRVCYLNFKDLISQNSSPKFAYLGLPARRPTIAFVSFSVLLIVVSAWIFVTFRRRKLLSIGGFAYQKIDAGLPVSVGGKQRLNNTEGWDESWGDGWDDEEAPMTPSMPSSSLSSSKRLASRRLSKETRKD</sequence>
<dbReference type="PANTHER" id="PTHR34200">
    <property type="entry name" value="DENTIN SIALOPHOSPHOPROTEIN-LIKE ISOFORM X1"/>
    <property type="match status" value="1"/>
</dbReference>
<proteinExistence type="predicted"/>
<gene>
    <name evidence="4" type="ORF">PanWU01x14_260570</name>
</gene>
<keyword evidence="2" id="KW-1133">Transmembrane helix</keyword>